<proteinExistence type="predicted"/>
<evidence type="ECO:0000313" key="1">
    <source>
        <dbReference type="EMBL" id="QJY46656.1"/>
    </source>
</evidence>
<dbReference type="Proteomes" id="UP000505377">
    <property type="component" value="Chromosome"/>
</dbReference>
<reference evidence="1 2" key="1">
    <citation type="submission" date="2020-05" db="EMBL/GenBank/DDBJ databases">
        <authorList>
            <person name="Mo P."/>
        </authorList>
    </citation>
    <scope>NUCLEOTIDE SEQUENCE [LARGE SCALE GENOMIC DNA]</scope>
    <source>
        <strain evidence="1 2">Gen01</strain>
    </source>
</reference>
<dbReference type="Pfam" id="PF25595">
    <property type="entry name" value="Phage_TTP_16"/>
    <property type="match status" value="1"/>
</dbReference>
<accession>A0A6M6JGN8</accession>
<evidence type="ECO:0008006" key="3">
    <source>
        <dbReference type="Google" id="ProtNLM"/>
    </source>
</evidence>
<dbReference type="RefSeq" id="WP_172158230.1">
    <property type="nucleotide sequence ID" value="NZ_CP053564.1"/>
</dbReference>
<dbReference type="AlphaFoldDB" id="A0A6M6JGN8"/>
<dbReference type="KEGG" id="pbro:HOP40_13205"/>
<gene>
    <name evidence="1" type="ORF">HOP40_13205</name>
</gene>
<organism evidence="1 2">
    <name type="scientific">Pseudonocardia broussonetiae</name>
    <dbReference type="NCBI Taxonomy" id="2736640"/>
    <lineage>
        <taxon>Bacteria</taxon>
        <taxon>Bacillati</taxon>
        <taxon>Actinomycetota</taxon>
        <taxon>Actinomycetes</taxon>
        <taxon>Pseudonocardiales</taxon>
        <taxon>Pseudonocardiaceae</taxon>
        <taxon>Pseudonocardia</taxon>
    </lineage>
</organism>
<name>A0A6M6JGN8_9PSEU</name>
<keyword evidence="2" id="KW-1185">Reference proteome</keyword>
<dbReference type="InterPro" id="IPR058009">
    <property type="entry name" value="TTP_Phage_16"/>
</dbReference>
<sequence>MAATPLNVAEPFSALDGLEVVYVPVIAATTNIPTRVEINAGTDLTSEITAWEGFEVEPGEIEIRRLGKRLRGSIPGEITITSGRLDILADRGNDDVRDVLPDGTVGYIVFMDEGDTPTKLMDIWPVRVNRLSKIRSMENATLLRVRFTHDELPVEDIVIPAAV</sequence>
<protein>
    <recommendedName>
        <fullName evidence="3">Phage tail protein</fullName>
    </recommendedName>
</protein>
<evidence type="ECO:0000313" key="2">
    <source>
        <dbReference type="Proteomes" id="UP000505377"/>
    </source>
</evidence>
<dbReference type="EMBL" id="CP053564">
    <property type="protein sequence ID" value="QJY46656.1"/>
    <property type="molecule type" value="Genomic_DNA"/>
</dbReference>